<keyword evidence="2" id="KW-1185">Reference proteome</keyword>
<dbReference type="AlphaFoldDB" id="K0STS7"/>
<name>K0STS7_THAOC</name>
<feature type="non-terminal residue" evidence="1">
    <location>
        <position position="77"/>
    </location>
</feature>
<sequence length="77" mass="8662">MSRDALRVSLFWERHGAEVRRWHSWRAHAEPSSWPAGWSASRGVFAAPMVHPTDEQVERLREEVDAASGGGPPRRSG</sequence>
<evidence type="ECO:0000313" key="1">
    <source>
        <dbReference type="EMBL" id="EJK69773.1"/>
    </source>
</evidence>
<gene>
    <name evidence="1" type="ORF">THAOC_08935</name>
</gene>
<dbReference type="Proteomes" id="UP000266841">
    <property type="component" value="Unassembled WGS sequence"/>
</dbReference>
<dbReference type="EMBL" id="AGNL01009581">
    <property type="protein sequence ID" value="EJK69773.1"/>
    <property type="molecule type" value="Genomic_DNA"/>
</dbReference>
<accession>K0STS7</accession>
<proteinExistence type="predicted"/>
<protein>
    <submittedName>
        <fullName evidence="1">Uncharacterized protein</fullName>
    </submittedName>
</protein>
<reference evidence="1 2" key="1">
    <citation type="journal article" date="2012" name="Genome Biol.">
        <title>Genome and low-iron response of an oceanic diatom adapted to chronic iron limitation.</title>
        <authorList>
            <person name="Lommer M."/>
            <person name="Specht M."/>
            <person name="Roy A.S."/>
            <person name="Kraemer L."/>
            <person name="Andreson R."/>
            <person name="Gutowska M.A."/>
            <person name="Wolf J."/>
            <person name="Bergner S.V."/>
            <person name="Schilhabel M.B."/>
            <person name="Klostermeier U.C."/>
            <person name="Beiko R.G."/>
            <person name="Rosenstiel P."/>
            <person name="Hippler M."/>
            <person name="Laroche J."/>
        </authorList>
    </citation>
    <scope>NUCLEOTIDE SEQUENCE [LARGE SCALE GENOMIC DNA]</scope>
    <source>
        <strain evidence="1 2">CCMP1005</strain>
    </source>
</reference>
<organism evidence="1 2">
    <name type="scientific">Thalassiosira oceanica</name>
    <name type="common">Marine diatom</name>
    <dbReference type="NCBI Taxonomy" id="159749"/>
    <lineage>
        <taxon>Eukaryota</taxon>
        <taxon>Sar</taxon>
        <taxon>Stramenopiles</taxon>
        <taxon>Ochrophyta</taxon>
        <taxon>Bacillariophyta</taxon>
        <taxon>Coscinodiscophyceae</taxon>
        <taxon>Thalassiosirophycidae</taxon>
        <taxon>Thalassiosirales</taxon>
        <taxon>Thalassiosiraceae</taxon>
        <taxon>Thalassiosira</taxon>
    </lineage>
</organism>
<evidence type="ECO:0000313" key="2">
    <source>
        <dbReference type="Proteomes" id="UP000266841"/>
    </source>
</evidence>
<comment type="caution">
    <text evidence="1">The sequence shown here is derived from an EMBL/GenBank/DDBJ whole genome shotgun (WGS) entry which is preliminary data.</text>
</comment>